<evidence type="ECO:0000256" key="6">
    <source>
        <dbReference type="RuleBase" id="RU000414"/>
    </source>
</evidence>
<dbReference type="Proteomes" id="UP000573327">
    <property type="component" value="Unassembled WGS sequence"/>
</dbReference>
<evidence type="ECO:0000256" key="5">
    <source>
        <dbReference type="PIRSR" id="PIRSR000349-1"/>
    </source>
</evidence>
<dbReference type="SUPFAM" id="SSF54719">
    <property type="entry name" value="Fe,Mn superoxide dismutase (SOD), C-terminal domain"/>
    <property type="match status" value="1"/>
</dbReference>
<dbReference type="InterPro" id="IPR036324">
    <property type="entry name" value="Mn/Fe_SOD_N_sf"/>
</dbReference>
<feature type="binding site" evidence="5">
    <location>
        <position position="28"/>
    </location>
    <ligand>
        <name>Mn(2+)</name>
        <dbReference type="ChEBI" id="CHEBI:29035"/>
    </ligand>
</feature>
<dbReference type="InterPro" id="IPR050265">
    <property type="entry name" value="Fe/Mn_Superoxide_Dismutase"/>
</dbReference>
<dbReference type="GO" id="GO:0004784">
    <property type="term" value="F:superoxide dismutase activity"/>
    <property type="evidence" value="ECO:0007669"/>
    <property type="project" value="UniProtKB-EC"/>
</dbReference>
<feature type="binding site" evidence="5">
    <location>
        <position position="164"/>
    </location>
    <ligand>
        <name>Mn(2+)</name>
        <dbReference type="ChEBI" id="CHEBI:29035"/>
    </ligand>
</feature>
<comment type="catalytic activity">
    <reaction evidence="6">
        <text>2 superoxide + 2 H(+) = H2O2 + O2</text>
        <dbReference type="Rhea" id="RHEA:20696"/>
        <dbReference type="ChEBI" id="CHEBI:15378"/>
        <dbReference type="ChEBI" id="CHEBI:15379"/>
        <dbReference type="ChEBI" id="CHEBI:16240"/>
        <dbReference type="ChEBI" id="CHEBI:18421"/>
        <dbReference type="EC" id="1.15.1.1"/>
    </reaction>
</comment>
<dbReference type="InterPro" id="IPR019831">
    <property type="entry name" value="Mn/Fe_SOD_N"/>
</dbReference>
<dbReference type="PROSITE" id="PS00088">
    <property type="entry name" value="SOD_MN"/>
    <property type="match status" value="1"/>
</dbReference>
<comment type="function">
    <text evidence="6">Destroys radicals which are normally produced within the cells and which are toxic to biological systems.</text>
</comment>
<dbReference type="PANTHER" id="PTHR11404:SF6">
    <property type="entry name" value="SUPEROXIDE DISMUTASE [MN], MITOCHONDRIAL"/>
    <property type="match status" value="1"/>
</dbReference>
<evidence type="ECO:0000256" key="4">
    <source>
        <dbReference type="ARBA" id="ARBA00023002"/>
    </source>
</evidence>
<dbReference type="GO" id="GO:0046872">
    <property type="term" value="F:metal ion binding"/>
    <property type="evidence" value="ECO:0007669"/>
    <property type="project" value="UniProtKB-KW"/>
</dbReference>
<evidence type="ECO:0000256" key="1">
    <source>
        <dbReference type="ARBA" id="ARBA00008714"/>
    </source>
</evidence>
<accession>A0A7W7SDX9</accession>
<keyword evidence="3 5" id="KW-0479">Metal-binding</keyword>
<dbReference type="Pfam" id="PF02777">
    <property type="entry name" value="Sod_Fe_C"/>
    <property type="match status" value="1"/>
</dbReference>
<reference evidence="9 10" key="1">
    <citation type="submission" date="2020-08" db="EMBL/GenBank/DDBJ databases">
        <title>Sequencing the genomes of 1000 actinobacteria strains.</title>
        <authorList>
            <person name="Klenk H.-P."/>
        </authorList>
    </citation>
    <scope>NUCLEOTIDE SEQUENCE [LARGE SCALE GENOMIC DNA]</scope>
    <source>
        <strain evidence="9 10">DSM 44786</strain>
    </source>
</reference>
<evidence type="ECO:0000313" key="9">
    <source>
        <dbReference type="EMBL" id="MBB4948663.1"/>
    </source>
</evidence>
<protein>
    <recommendedName>
        <fullName evidence="2 6">Superoxide dismutase</fullName>
        <ecNumber evidence="2 6">1.15.1.1</ecNumber>
    </recommendedName>
</protein>
<proteinExistence type="inferred from homology"/>
<feature type="domain" description="Manganese/iron superoxide dismutase C-terminal" evidence="8">
    <location>
        <begin position="91"/>
        <end position="193"/>
    </location>
</feature>
<dbReference type="PANTHER" id="PTHR11404">
    <property type="entry name" value="SUPEROXIDE DISMUTASE 2"/>
    <property type="match status" value="1"/>
</dbReference>
<dbReference type="InterPro" id="IPR019833">
    <property type="entry name" value="Mn/Fe_SOD_BS"/>
</dbReference>
<dbReference type="FunFam" id="3.55.40.20:FF:000004">
    <property type="entry name" value="Superoxide dismutase [Fe]"/>
    <property type="match status" value="1"/>
</dbReference>
<evidence type="ECO:0000313" key="10">
    <source>
        <dbReference type="Proteomes" id="UP000573327"/>
    </source>
</evidence>
<dbReference type="PRINTS" id="PR01703">
    <property type="entry name" value="MNSODISMTASE"/>
</dbReference>
<evidence type="ECO:0000259" key="7">
    <source>
        <dbReference type="Pfam" id="PF00081"/>
    </source>
</evidence>
<dbReference type="InterPro" id="IPR019832">
    <property type="entry name" value="Mn/Fe_SOD_C"/>
</dbReference>
<dbReference type="SUPFAM" id="SSF46609">
    <property type="entry name" value="Fe,Mn superoxide dismutase (SOD), N-terminal domain"/>
    <property type="match status" value="1"/>
</dbReference>
<feature type="binding site" evidence="5">
    <location>
        <position position="76"/>
    </location>
    <ligand>
        <name>Mn(2+)</name>
        <dbReference type="ChEBI" id="CHEBI:29035"/>
    </ligand>
</feature>
<evidence type="ECO:0000256" key="3">
    <source>
        <dbReference type="ARBA" id="ARBA00022723"/>
    </source>
</evidence>
<dbReference type="EMBL" id="JACHJR010000001">
    <property type="protein sequence ID" value="MBB4948663.1"/>
    <property type="molecule type" value="Genomic_DNA"/>
</dbReference>
<dbReference type="AlphaFoldDB" id="A0A7W7SDX9"/>
<name>A0A7W7SDX9_9ACTN</name>
<dbReference type="InterPro" id="IPR036314">
    <property type="entry name" value="SOD_C_sf"/>
</dbReference>
<keyword evidence="4 6" id="KW-0560">Oxidoreductase</keyword>
<dbReference type="InterPro" id="IPR001189">
    <property type="entry name" value="Mn/Fe_SOD"/>
</dbReference>
<evidence type="ECO:0000256" key="2">
    <source>
        <dbReference type="ARBA" id="ARBA00012682"/>
    </source>
</evidence>
<feature type="binding site" evidence="5">
    <location>
        <position position="160"/>
    </location>
    <ligand>
        <name>Mn(2+)</name>
        <dbReference type="ChEBI" id="CHEBI:29035"/>
    </ligand>
</feature>
<dbReference type="RefSeq" id="WP_184918485.1">
    <property type="nucleotide sequence ID" value="NZ_JACHJR010000001.1"/>
</dbReference>
<dbReference type="Pfam" id="PF00081">
    <property type="entry name" value="Sod_Fe_N"/>
    <property type="match status" value="1"/>
</dbReference>
<comment type="similarity">
    <text evidence="1 6">Belongs to the iron/manganese superoxide dismutase family.</text>
</comment>
<dbReference type="Gene3D" id="3.55.40.20">
    <property type="entry name" value="Iron/manganese superoxide dismutase, C-terminal domain"/>
    <property type="match status" value="1"/>
</dbReference>
<comment type="caution">
    <text evidence="9">The sequence shown here is derived from an EMBL/GenBank/DDBJ whole genome shotgun (WGS) entry which is preliminary data.</text>
</comment>
<organism evidence="9 10">
    <name type="scientific">Kitasatospora gansuensis</name>
    <dbReference type="NCBI Taxonomy" id="258050"/>
    <lineage>
        <taxon>Bacteria</taxon>
        <taxon>Bacillati</taxon>
        <taxon>Actinomycetota</taxon>
        <taxon>Actinomycetes</taxon>
        <taxon>Kitasatosporales</taxon>
        <taxon>Streptomycetaceae</taxon>
        <taxon>Kitasatospora</taxon>
    </lineage>
</organism>
<feature type="domain" description="Manganese/iron superoxide dismutase N-terminal" evidence="7">
    <location>
        <begin position="3"/>
        <end position="84"/>
    </location>
</feature>
<dbReference type="PIRSF" id="PIRSF000349">
    <property type="entry name" value="SODismutase"/>
    <property type="match status" value="1"/>
</dbReference>
<keyword evidence="10" id="KW-1185">Reference proteome</keyword>
<dbReference type="EC" id="1.15.1.1" evidence="2 6"/>
<sequence>MGQYTLPDLPYDYSALEKAMSAEILELHHSKHHAAYVAGANSTIEQLAEARDKEQFGGLVGLQKTLAFHLSGHVLHSLFWENLSPDGGDRPDGALGTAIEEHFGGFDAFKKQLTTATVGVQGSGWGILSWEPLGRRLIVEQVYDHHGNVGQGTTPLLAFDAWEHAYYLQYRNVRPDYVTRLWDVVNWNDVAARFTAATGA</sequence>
<dbReference type="FunFam" id="1.10.287.990:FF:000001">
    <property type="entry name" value="Superoxide dismutase"/>
    <property type="match status" value="1"/>
</dbReference>
<evidence type="ECO:0000259" key="8">
    <source>
        <dbReference type="Pfam" id="PF02777"/>
    </source>
</evidence>
<gene>
    <name evidence="9" type="ORF">F4556_004198</name>
</gene>
<dbReference type="Gene3D" id="1.10.287.990">
    <property type="entry name" value="Fe,Mn superoxide dismutase (SOD) domain"/>
    <property type="match status" value="1"/>
</dbReference>